<reference evidence="1 2" key="1">
    <citation type="submission" date="2023-03" db="EMBL/GenBank/DDBJ databases">
        <title>Bacillus Genome Sequencing.</title>
        <authorList>
            <person name="Dunlap C."/>
        </authorList>
    </citation>
    <scope>NUCLEOTIDE SEQUENCE [LARGE SCALE GENOMIC DNA]</scope>
    <source>
        <strain evidence="1 2">NRS-1717</strain>
    </source>
</reference>
<sequence>MTIDYEVPSSVLNSLYACKGNLAPVISRFNPELFYVEEGINHLINNGFSNGLLLSFIIFTDKKLNSRQVIVKLNALNKTARKLNFTIEDFVKLIIFHIQQTDTTITLENIKLEVLFDYAISFFVHNYRTNPEGIFALINRLNTV</sequence>
<evidence type="ECO:0000313" key="2">
    <source>
        <dbReference type="Proteomes" id="UP001342826"/>
    </source>
</evidence>
<organism evidence="1 2">
    <name type="scientific">Metabacillus fastidiosus</name>
    <dbReference type="NCBI Taxonomy" id="1458"/>
    <lineage>
        <taxon>Bacteria</taxon>
        <taxon>Bacillati</taxon>
        <taxon>Bacillota</taxon>
        <taxon>Bacilli</taxon>
        <taxon>Bacillales</taxon>
        <taxon>Bacillaceae</taxon>
        <taxon>Metabacillus</taxon>
    </lineage>
</organism>
<dbReference type="RefSeq" id="WP_328014801.1">
    <property type="nucleotide sequence ID" value="NZ_JARTFS010000001.1"/>
</dbReference>
<dbReference type="Proteomes" id="UP001342826">
    <property type="component" value="Unassembled WGS sequence"/>
</dbReference>
<proteinExistence type="predicted"/>
<keyword evidence="2" id="KW-1185">Reference proteome</keyword>
<evidence type="ECO:0000313" key="1">
    <source>
        <dbReference type="EMBL" id="MED4400226.1"/>
    </source>
</evidence>
<accession>A0ABU6NWN2</accession>
<gene>
    <name evidence="1" type="ORF">P9271_02490</name>
</gene>
<comment type="caution">
    <text evidence="1">The sequence shown here is derived from an EMBL/GenBank/DDBJ whole genome shotgun (WGS) entry which is preliminary data.</text>
</comment>
<protein>
    <submittedName>
        <fullName evidence="1">Uncharacterized protein</fullName>
    </submittedName>
</protein>
<dbReference type="EMBL" id="JARTFS010000001">
    <property type="protein sequence ID" value="MED4400226.1"/>
    <property type="molecule type" value="Genomic_DNA"/>
</dbReference>
<name>A0ABU6NWN2_9BACI</name>